<organism evidence="1 2">
    <name type="scientific">Lamprobacter modestohalophilus</name>
    <dbReference type="NCBI Taxonomy" id="1064514"/>
    <lineage>
        <taxon>Bacteria</taxon>
        <taxon>Pseudomonadati</taxon>
        <taxon>Pseudomonadota</taxon>
        <taxon>Gammaproteobacteria</taxon>
        <taxon>Chromatiales</taxon>
        <taxon>Chromatiaceae</taxon>
        <taxon>Lamprobacter</taxon>
    </lineage>
</organism>
<proteinExistence type="predicted"/>
<dbReference type="EMBL" id="NRRY01000031">
    <property type="protein sequence ID" value="MBK1620068.1"/>
    <property type="molecule type" value="Genomic_DNA"/>
</dbReference>
<dbReference type="SUPFAM" id="SSF53850">
    <property type="entry name" value="Periplasmic binding protein-like II"/>
    <property type="match status" value="1"/>
</dbReference>
<keyword evidence="2" id="KW-1185">Reference proteome</keyword>
<gene>
    <name evidence="1" type="ORF">CKO42_16795</name>
</gene>
<name>A0A9X1B531_9GAMM</name>
<sequence>MRFANGWCGTRDPYDENMHLFGSYPRLSGRRQMARFARAVTALCFILLPSAGSSATESTAEPALVYAPLPLENPSLTQARNQPLADLLAQLLQRPLEMRLYPDHAALLDAITGGAVDLTELGPLPFLLARESMPHLQALATFREADGRTDYRCVLVAPVDGLRALFQVAGREQPLTLALTRRESTCGPTASFWLLAEHGIIPAAVQATYQGGHDEVALAVLRESFMLGGAKETLALNFHGLGLRVLAASEPVPGFVLAANTERLGVETFNLLQAALLALPEDQLALLQNGRHGFAAFERRLFERIEAMRAFAADWLDQVAP</sequence>
<comment type="caution">
    <text evidence="1">The sequence shown here is derived from an EMBL/GenBank/DDBJ whole genome shotgun (WGS) entry which is preliminary data.</text>
</comment>
<reference evidence="1 2" key="1">
    <citation type="journal article" date="2020" name="Microorganisms">
        <title>Osmotic Adaptation and Compatible Solute Biosynthesis of Phototrophic Bacteria as Revealed from Genome Analyses.</title>
        <authorList>
            <person name="Imhoff J.F."/>
            <person name="Rahn T."/>
            <person name="Kunzel S."/>
            <person name="Keller A."/>
            <person name="Neulinger S.C."/>
        </authorList>
    </citation>
    <scope>NUCLEOTIDE SEQUENCE [LARGE SCALE GENOMIC DNA]</scope>
    <source>
        <strain evidence="1 2">DSM 25653</strain>
    </source>
</reference>
<evidence type="ECO:0008006" key="3">
    <source>
        <dbReference type="Google" id="ProtNLM"/>
    </source>
</evidence>
<evidence type="ECO:0000313" key="1">
    <source>
        <dbReference type="EMBL" id="MBK1620068.1"/>
    </source>
</evidence>
<evidence type="ECO:0000313" key="2">
    <source>
        <dbReference type="Proteomes" id="UP001138768"/>
    </source>
</evidence>
<dbReference type="Proteomes" id="UP001138768">
    <property type="component" value="Unassembled WGS sequence"/>
</dbReference>
<accession>A0A9X1B531</accession>
<dbReference type="Pfam" id="PF12974">
    <property type="entry name" value="Phosphonate-bd"/>
    <property type="match status" value="1"/>
</dbReference>
<dbReference type="Gene3D" id="3.40.190.10">
    <property type="entry name" value="Periplasmic binding protein-like II"/>
    <property type="match status" value="2"/>
</dbReference>
<protein>
    <recommendedName>
        <fullName evidence="3">Phosphate/phosphite/phosphonate ABC transporter substrate-binding protein</fullName>
    </recommendedName>
</protein>
<dbReference type="AlphaFoldDB" id="A0A9X1B531"/>